<dbReference type="EMBL" id="JASPKY010000013">
    <property type="protein sequence ID" value="KAK9753462.1"/>
    <property type="molecule type" value="Genomic_DNA"/>
</dbReference>
<dbReference type="Proteomes" id="UP001458880">
    <property type="component" value="Unassembled WGS sequence"/>
</dbReference>
<comment type="caution">
    <text evidence="2">The sequence shown here is derived from an EMBL/GenBank/DDBJ whole genome shotgun (WGS) entry which is preliminary data.</text>
</comment>
<feature type="region of interest" description="Disordered" evidence="1">
    <location>
        <begin position="18"/>
        <end position="44"/>
    </location>
</feature>
<proteinExistence type="predicted"/>
<gene>
    <name evidence="2" type="ORF">QE152_g2042</name>
</gene>
<accession>A0AAW1N0D0</accession>
<evidence type="ECO:0000256" key="1">
    <source>
        <dbReference type="SAM" id="MobiDB-lite"/>
    </source>
</evidence>
<feature type="compositionally biased region" description="Low complexity" evidence="1">
    <location>
        <begin position="18"/>
        <end position="31"/>
    </location>
</feature>
<reference evidence="2 3" key="1">
    <citation type="journal article" date="2024" name="BMC Genomics">
        <title>De novo assembly and annotation of Popillia japonica's genome with initial clues to its potential as an invasive pest.</title>
        <authorList>
            <person name="Cucini C."/>
            <person name="Boschi S."/>
            <person name="Funari R."/>
            <person name="Cardaioli E."/>
            <person name="Iannotti N."/>
            <person name="Marturano G."/>
            <person name="Paoli F."/>
            <person name="Bruttini M."/>
            <person name="Carapelli A."/>
            <person name="Frati F."/>
            <person name="Nardi F."/>
        </authorList>
    </citation>
    <scope>NUCLEOTIDE SEQUENCE [LARGE SCALE GENOMIC DNA]</scope>
    <source>
        <strain evidence="2">DMR45628</strain>
    </source>
</reference>
<organism evidence="2 3">
    <name type="scientific">Popillia japonica</name>
    <name type="common">Japanese beetle</name>
    <dbReference type="NCBI Taxonomy" id="7064"/>
    <lineage>
        <taxon>Eukaryota</taxon>
        <taxon>Metazoa</taxon>
        <taxon>Ecdysozoa</taxon>
        <taxon>Arthropoda</taxon>
        <taxon>Hexapoda</taxon>
        <taxon>Insecta</taxon>
        <taxon>Pterygota</taxon>
        <taxon>Neoptera</taxon>
        <taxon>Endopterygota</taxon>
        <taxon>Coleoptera</taxon>
        <taxon>Polyphaga</taxon>
        <taxon>Scarabaeiformia</taxon>
        <taxon>Scarabaeidae</taxon>
        <taxon>Rutelinae</taxon>
        <taxon>Popillia</taxon>
    </lineage>
</organism>
<protein>
    <submittedName>
        <fullName evidence="2">Uncharacterized protein</fullName>
    </submittedName>
</protein>
<name>A0AAW1N0D0_POPJA</name>
<keyword evidence="3" id="KW-1185">Reference proteome</keyword>
<sequence length="95" mass="10984">MLVTLEISRSQHRTICSSRSRFPVRSRSQGSSDDRDAIAPITNRPHFDPLVDPHLLTYEVERWENRFEFETRPLRVPIDPCAEALTLKHNVDVSA</sequence>
<evidence type="ECO:0000313" key="2">
    <source>
        <dbReference type="EMBL" id="KAK9753462.1"/>
    </source>
</evidence>
<dbReference type="AlphaFoldDB" id="A0AAW1N0D0"/>
<evidence type="ECO:0000313" key="3">
    <source>
        <dbReference type="Proteomes" id="UP001458880"/>
    </source>
</evidence>